<keyword evidence="4" id="KW-1185">Reference proteome</keyword>
<dbReference type="InterPro" id="IPR011990">
    <property type="entry name" value="TPR-like_helical_dom_sf"/>
</dbReference>
<accession>A0A6A2Y246</accession>
<evidence type="ECO:0000256" key="2">
    <source>
        <dbReference type="PROSITE-ProRule" id="PRU00708"/>
    </source>
</evidence>
<evidence type="ECO:0000256" key="1">
    <source>
        <dbReference type="ARBA" id="ARBA00022737"/>
    </source>
</evidence>
<sequence>MVLRIPSKLLDKLVEKEIVLRPENSSEIEANAYDPMMKQVVLDPNAYTTMVIQKKLRQLMKGVLDSTAFNNLIVDMQKVTSLAFEVLKIMGRRGVSKDADAYKLIIESYLRKGEPADAKTPLDSMIEDGHLPESGIFKSVMESLPEDGRIQTASRVTKSMVEKEDVPVLEAVESHDGFRTFASKLQARNLKYIYSCSTISGYIYLSFVDVVFLAEHLMMMENVEQSGAKSKPDNDDTLEKSSMARSGSFAVNKAINRPLKSDKEITARIPEVPSSRCKADDAIRLEFGRRENHGKNLKLATMDSFGITENGRIMKQRRLDFK</sequence>
<dbReference type="Gene3D" id="1.25.40.10">
    <property type="entry name" value="Tetratricopeptide repeat domain"/>
    <property type="match status" value="1"/>
</dbReference>
<dbReference type="AlphaFoldDB" id="A0A6A2Y246"/>
<dbReference type="EMBL" id="VEPZ02001604">
    <property type="protein sequence ID" value="KAE8665869.1"/>
    <property type="molecule type" value="Genomic_DNA"/>
</dbReference>
<feature type="repeat" description="PPR" evidence="2">
    <location>
        <begin position="98"/>
        <end position="132"/>
    </location>
</feature>
<gene>
    <name evidence="3" type="ORF">F3Y22_tig00112523pilonHSYRG00033</name>
</gene>
<reference evidence="3" key="1">
    <citation type="submission" date="2019-09" db="EMBL/GenBank/DDBJ databases">
        <title>Draft genome information of white flower Hibiscus syriacus.</title>
        <authorList>
            <person name="Kim Y.-M."/>
        </authorList>
    </citation>
    <scope>NUCLEOTIDE SEQUENCE [LARGE SCALE GENOMIC DNA]</scope>
    <source>
        <strain evidence="3">YM2019G1</strain>
    </source>
</reference>
<comment type="caution">
    <text evidence="3">The sequence shown here is derived from an EMBL/GenBank/DDBJ whole genome shotgun (WGS) entry which is preliminary data.</text>
</comment>
<protein>
    <recommendedName>
        <fullName evidence="5">Pentatricopeptide repeat-containing protein</fullName>
    </recommendedName>
</protein>
<dbReference type="InterPro" id="IPR002885">
    <property type="entry name" value="PPR_rpt"/>
</dbReference>
<evidence type="ECO:0000313" key="3">
    <source>
        <dbReference type="EMBL" id="KAE8665869.1"/>
    </source>
</evidence>
<dbReference type="PROSITE" id="PS51375">
    <property type="entry name" value="PPR"/>
    <property type="match status" value="1"/>
</dbReference>
<keyword evidence="1" id="KW-0677">Repeat</keyword>
<dbReference type="Proteomes" id="UP000436088">
    <property type="component" value="Unassembled WGS sequence"/>
</dbReference>
<evidence type="ECO:0008006" key="5">
    <source>
        <dbReference type="Google" id="ProtNLM"/>
    </source>
</evidence>
<organism evidence="3 4">
    <name type="scientific">Hibiscus syriacus</name>
    <name type="common">Rose of Sharon</name>
    <dbReference type="NCBI Taxonomy" id="106335"/>
    <lineage>
        <taxon>Eukaryota</taxon>
        <taxon>Viridiplantae</taxon>
        <taxon>Streptophyta</taxon>
        <taxon>Embryophyta</taxon>
        <taxon>Tracheophyta</taxon>
        <taxon>Spermatophyta</taxon>
        <taxon>Magnoliopsida</taxon>
        <taxon>eudicotyledons</taxon>
        <taxon>Gunneridae</taxon>
        <taxon>Pentapetalae</taxon>
        <taxon>rosids</taxon>
        <taxon>malvids</taxon>
        <taxon>Malvales</taxon>
        <taxon>Malvaceae</taxon>
        <taxon>Malvoideae</taxon>
        <taxon>Hibiscus</taxon>
    </lineage>
</organism>
<name>A0A6A2Y246_HIBSY</name>
<proteinExistence type="predicted"/>
<evidence type="ECO:0000313" key="4">
    <source>
        <dbReference type="Proteomes" id="UP000436088"/>
    </source>
</evidence>